<proteinExistence type="predicted"/>
<evidence type="ECO:0000313" key="3">
    <source>
        <dbReference type="Proteomes" id="UP000266841"/>
    </source>
</evidence>
<dbReference type="AlphaFoldDB" id="K0R635"/>
<name>K0R635_THAOC</name>
<dbReference type="Proteomes" id="UP000266841">
    <property type="component" value="Unassembled WGS sequence"/>
</dbReference>
<comment type="caution">
    <text evidence="2">The sequence shown here is derived from an EMBL/GenBank/DDBJ whole genome shotgun (WGS) entry which is preliminary data.</text>
</comment>
<feature type="region of interest" description="Disordered" evidence="1">
    <location>
        <begin position="1"/>
        <end position="35"/>
    </location>
</feature>
<sequence length="142" mass="15621">SRLIPRTEGNETPERHGARHSDVNDGHQKMSSGGVSSLSLSVFPLPHDATIQDGSVYHASTSSDSVVIGQVSASDTTNQLARTILPEAKSYEISKDIGTYRWNLRIGAYRLASAYNDYHLALATILAMKKKTFYVGWHDDNE</sequence>
<keyword evidence="3" id="KW-1185">Reference proteome</keyword>
<reference evidence="2 3" key="1">
    <citation type="journal article" date="2012" name="Genome Biol.">
        <title>Genome and low-iron response of an oceanic diatom adapted to chronic iron limitation.</title>
        <authorList>
            <person name="Lommer M."/>
            <person name="Specht M."/>
            <person name="Roy A.S."/>
            <person name="Kraemer L."/>
            <person name="Andreson R."/>
            <person name="Gutowska M.A."/>
            <person name="Wolf J."/>
            <person name="Bergner S.V."/>
            <person name="Schilhabel M.B."/>
            <person name="Klostermeier U.C."/>
            <person name="Beiko R.G."/>
            <person name="Rosenstiel P."/>
            <person name="Hippler M."/>
            <person name="Laroche J."/>
        </authorList>
    </citation>
    <scope>NUCLEOTIDE SEQUENCE [LARGE SCALE GENOMIC DNA]</scope>
    <source>
        <strain evidence="2 3">CCMP1005</strain>
    </source>
</reference>
<dbReference type="EMBL" id="AGNL01046134">
    <property type="protein sequence ID" value="EJK48215.1"/>
    <property type="molecule type" value="Genomic_DNA"/>
</dbReference>
<feature type="non-terminal residue" evidence="2">
    <location>
        <position position="1"/>
    </location>
</feature>
<gene>
    <name evidence="2" type="ORF">THAOC_33006</name>
</gene>
<evidence type="ECO:0000256" key="1">
    <source>
        <dbReference type="SAM" id="MobiDB-lite"/>
    </source>
</evidence>
<feature type="compositionally biased region" description="Basic and acidic residues" evidence="1">
    <location>
        <begin position="8"/>
        <end position="28"/>
    </location>
</feature>
<organism evidence="2 3">
    <name type="scientific">Thalassiosira oceanica</name>
    <name type="common">Marine diatom</name>
    <dbReference type="NCBI Taxonomy" id="159749"/>
    <lineage>
        <taxon>Eukaryota</taxon>
        <taxon>Sar</taxon>
        <taxon>Stramenopiles</taxon>
        <taxon>Ochrophyta</taxon>
        <taxon>Bacillariophyta</taxon>
        <taxon>Coscinodiscophyceae</taxon>
        <taxon>Thalassiosirophycidae</taxon>
        <taxon>Thalassiosirales</taxon>
        <taxon>Thalassiosiraceae</taxon>
        <taxon>Thalassiosira</taxon>
    </lineage>
</organism>
<protein>
    <submittedName>
        <fullName evidence="2">Uncharacterized protein</fullName>
    </submittedName>
</protein>
<accession>K0R635</accession>
<evidence type="ECO:0000313" key="2">
    <source>
        <dbReference type="EMBL" id="EJK48215.1"/>
    </source>
</evidence>